<keyword evidence="1" id="KW-1133">Transmembrane helix</keyword>
<organism evidence="2 3">
    <name type="scientific">Halomonas llamarensis</name>
    <dbReference type="NCBI Taxonomy" id="2945104"/>
    <lineage>
        <taxon>Bacteria</taxon>
        <taxon>Pseudomonadati</taxon>
        <taxon>Pseudomonadota</taxon>
        <taxon>Gammaproteobacteria</taxon>
        <taxon>Oceanospirillales</taxon>
        <taxon>Halomonadaceae</taxon>
        <taxon>Halomonas</taxon>
    </lineage>
</organism>
<evidence type="ECO:0000313" key="3">
    <source>
        <dbReference type="Proteomes" id="UP001165308"/>
    </source>
</evidence>
<dbReference type="RefSeq" id="WP_250082856.1">
    <property type="nucleotide sequence ID" value="NZ_JAMJPJ010000024.1"/>
</dbReference>
<feature type="transmembrane region" description="Helical" evidence="1">
    <location>
        <begin position="25"/>
        <end position="45"/>
    </location>
</feature>
<keyword evidence="1" id="KW-0812">Transmembrane</keyword>
<dbReference type="Proteomes" id="UP001165308">
    <property type="component" value="Unassembled WGS sequence"/>
</dbReference>
<proteinExistence type="predicted"/>
<reference evidence="2" key="1">
    <citation type="submission" date="2022-05" db="EMBL/GenBank/DDBJ databases">
        <title>Halomonas geminus sp. nov. and Halomonas llamarensis sp. nov. isolated from high-altitude salars of the Atacama Desert.</title>
        <authorList>
            <person name="Hintersatz C."/>
            <person name="Rojas L.A."/>
            <person name="Wei T.-S."/>
            <person name="Kutschke S."/>
            <person name="Lehmann F."/>
            <person name="Jain R."/>
            <person name="Pollmann K."/>
        </authorList>
    </citation>
    <scope>NUCLEOTIDE SEQUENCE</scope>
    <source>
        <strain evidence="2">ATCHA</strain>
    </source>
</reference>
<accession>A0ABT0STV5</accession>
<protein>
    <recommendedName>
        <fullName evidence="4">Major facilitator superfamily (MFS) profile domain-containing protein</fullName>
    </recommendedName>
</protein>
<comment type="caution">
    <text evidence="2">The sequence shown here is derived from an EMBL/GenBank/DDBJ whole genome shotgun (WGS) entry which is preliminary data.</text>
</comment>
<sequence>MFEFFGALVDSLAGYIGGLFSKDKVTALFSSLIIGFVFFAGYFLYEFFSPGDIYRKNVISLFFISLGVSFLVYLFLVFCVWYEKNK</sequence>
<gene>
    <name evidence="2" type="ORF">M8006_12960</name>
</gene>
<feature type="transmembrane region" description="Helical" evidence="1">
    <location>
        <begin position="57"/>
        <end position="82"/>
    </location>
</feature>
<keyword evidence="1" id="KW-0472">Membrane</keyword>
<evidence type="ECO:0000313" key="2">
    <source>
        <dbReference type="EMBL" id="MCL7930875.1"/>
    </source>
</evidence>
<name>A0ABT0STV5_9GAMM</name>
<dbReference type="EMBL" id="JAMJPJ010000024">
    <property type="protein sequence ID" value="MCL7930875.1"/>
    <property type="molecule type" value="Genomic_DNA"/>
</dbReference>
<evidence type="ECO:0008006" key="4">
    <source>
        <dbReference type="Google" id="ProtNLM"/>
    </source>
</evidence>
<keyword evidence="3" id="KW-1185">Reference proteome</keyword>
<evidence type="ECO:0000256" key="1">
    <source>
        <dbReference type="SAM" id="Phobius"/>
    </source>
</evidence>